<dbReference type="AlphaFoldDB" id="A0A2P6U144"/>
<gene>
    <name evidence="2" type="ORF">C2E21_1543</name>
</gene>
<evidence type="ECO:0000313" key="3">
    <source>
        <dbReference type="Proteomes" id="UP000239899"/>
    </source>
</evidence>
<dbReference type="EMBL" id="LHPG02000003">
    <property type="protein sequence ID" value="PRW60035.1"/>
    <property type="molecule type" value="Genomic_DNA"/>
</dbReference>
<proteinExistence type="predicted"/>
<comment type="caution">
    <text evidence="2">The sequence shown here is derived from an EMBL/GenBank/DDBJ whole genome shotgun (WGS) entry which is preliminary data.</text>
</comment>
<keyword evidence="3" id="KW-1185">Reference proteome</keyword>
<evidence type="ECO:0000256" key="1">
    <source>
        <dbReference type="SAM" id="MobiDB-lite"/>
    </source>
</evidence>
<protein>
    <submittedName>
        <fullName evidence="2">Uncharacterized protein</fullName>
    </submittedName>
</protein>
<organism evidence="2 3">
    <name type="scientific">Chlorella sorokiniana</name>
    <name type="common">Freshwater green alga</name>
    <dbReference type="NCBI Taxonomy" id="3076"/>
    <lineage>
        <taxon>Eukaryota</taxon>
        <taxon>Viridiplantae</taxon>
        <taxon>Chlorophyta</taxon>
        <taxon>core chlorophytes</taxon>
        <taxon>Trebouxiophyceae</taxon>
        <taxon>Chlorellales</taxon>
        <taxon>Chlorellaceae</taxon>
        <taxon>Chlorella clade</taxon>
        <taxon>Chlorella</taxon>
    </lineage>
</organism>
<feature type="region of interest" description="Disordered" evidence="1">
    <location>
        <begin position="1"/>
        <end position="31"/>
    </location>
</feature>
<evidence type="ECO:0000313" key="2">
    <source>
        <dbReference type="EMBL" id="PRW60035.1"/>
    </source>
</evidence>
<sequence length="250" mass="25431">MAATTGAVTATTVAQRAAEPAPASEAGDDADAASQLAALSLALQDVHWDKPELPPAWHLTVHQGDCPLRSVRLDTSAAEQLRLSKARLTVLLKGTATHERLAVRLRRRQWRLAVRLLSRAVAETVSGVRLWSQHGSGLLSASLLPGAAAALAAAQRSATAGVAAAAASGAEAADEPSPQAATSPAELLHDLRAAAPAECLTAQPPASKNDGASPAAPRPGQPSGGPASLARLFELQREASMEVAAGTADA</sequence>
<reference evidence="2 3" key="1">
    <citation type="journal article" date="2018" name="Plant J.">
        <title>Genome sequences of Chlorella sorokiniana UTEX 1602 and Micractinium conductrix SAG 241.80: implications to maltose excretion by a green alga.</title>
        <authorList>
            <person name="Arriola M.B."/>
            <person name="Velmurugan N."/>
            <person name="Zhang Y."/>
            <person name="Plunkett M.H."/>
            <person name="Hondzo H."/>
            <person name="Barney B.M."/>
        </authorList>
    </citation>
    <scope>NUCLEOTIDE SEQUENCE [LARGE SCALE GENOMIC DNA]</scope>
    <source>
        <strain evidence="3">UTEX 1602</strain>
    </source>
</reference>
<dbReference type="Proteomes" id="UP000239899">
    <property type="component" value="Unassembled WGS sequence"/>
</dbReference>
<feature type="compositionally biased region" description="Low complexity" evidence="1">
    <location>
        <begin position="1"/>
        <end position="25"/>
    </location>
</feature>
<feature type="region of interest" description="Disordered" evidence="1">
    <location>
        <begin position="198"/>
        <end position="234"/>
    </location>
</feature>
<accession>A0A2P6U144</accession>
<name>A0A2P6U144_CHLSO</name>